<sequence length="33" mass="3663">MSLKGLRFTLTVDGLVPETFAVVDFRLTQAYSS</sequence>
<protein>
    <submittedName>
        <fullName evidence="1">Type IV secretion protein Rhs</fullName>
    </submittedName>
</protein>
<reference evidence="1 2" key="1">
    <citation type="submission" date="2018-12" db="EMBL/GenBank/DDBJ databases">
        <title>Food and Water Safety Consortium.</title>
        <authorList>
            <person name="Tyson S."/>
            <person name="Peterson C.-L."/>
            <person name="Olson A."/>
            <person name="Tyler S."/>
            <person name="Cabral J."/>
            <person name="Lynch T."/>
            <person name="Knox N."/>
            <person name="Van Domselaar G."/>
            <person name="Graham M."/>
        </authorList>
    </citation>
    <scope>NUCLEOTIDE SEQUENCE [LARGE SCALE GENOMIC DNA]</scope>
    <source>
        <strain evidence="1 2">FWSEC0118</strain>
    </source>
</reference>
<organism evidence="1 2">
    <name type="scientific">Escherichia coli</name>
    <dbReference type="NCBI Taxonomy" id="562"/>
    <lineage>
        <taxon>Bacteria</taxon>
        <taxon>Pseudomonadati</taxon>
        <taxon>Pseudomonadota</taxon>
        <taxon>Gammaproteobacteria</taxon>
        <taxon>Enterobacterales</taxon>
        <taxon>Enterobacteriaceae</taxon>
        <taxon>Escherichia</taxon>
    </lineage>
</organism>
<comment type="caution">
    <text evidence="1">The sequence shown here is derived from an EMBL/GenBank/DDBJ whole genome shotgun (WGS) entry which is preliminary data.</text>
</comment>
<evidence type="ECO:0000313" key="2">
    <source>
        <dbReference type="Proteomes" id="UP000309937"/>
    </source>
</evidence>
<name>A0A4T8IRH2_ECOLX</name>
<dbReference type="AlphaFoldDB" id="A0A4T8IRH2"/>
<accession>A0A4T8IRH2</accession>
<proteinExistence type="predicted"/>
<dbReference type="EMBL" id="RRGJ01000085">
    <property type="protein sequence ID" value="TJQ07553.1"/>
    <property type="molecule type" value="Genomic_DNA"/>
</dbReference>
<evidence type="ECO:0000313" key="1">
    <source>
        <dbReference type="EMBL" id="TJQ07553.1"/>
    </source>
</evidence>
<dbReference type="Proteomes" id="UP000309937">
    <property type="component" value="Unassembled WGS sequence"/>
</dbReference>
<gene>
    <name evidence="1" type="ORF">C9Z68_24715</name>
</gene>
<feature type="non-terminal residue" evidence="1">
    <location>
        <position position="33"/>
    </location>
</feature>